<evidence type="ECO:0000313" key="3">
    <source>
        <dbReference type="Proteomes" id="UP001161099"/>
    </source>
</evidence>
<gene>
    <name evidence="2" type="ORF">N5D11_16545</name>
</gene>
<dbReference type="RefSeq" id="WP_279698999.1">
    <property type="nucleotide sequence ID" value="NZ_JAOCDR010000079.1"/>
</dbReference>
<dbReference type="AlphaFoldDB" id="A0AA42IIC8"/>
<comment type="caution">
    <text evidence="2">The sequence shown here is derived from an EMBL/GenBank/DDBJ whole genome shotgun (WGS) entry which is preliminary data.</text>
</comment>
<evidence type="ECO:0000259" key="1">
    <source>
        <dbReference type="Pfam" id="PF22522"/>
    </source>
</evidence>
<proteinExistence type="predicted"/>
<dbReference type="Proteomes" id="UP001161099">
    <property type="component" value="Unassembled WGS sequence"/>
</dbReference>
<organism evidence="2 3">
    <name type="scientific">Acinetobacter johnsonii</name>
    <dbReference type="NCBI Taxonomy" id="40214"/>
    <lineage>
        <taxon>Bacteria</taxon>
        <taxon>Pseudomonadati</taxon>
        <taxon>Pseudomonadota</taxon>
        <taxon>Gammaproteobacteria</taxon>
        <taxon>Moraxellales</taxon>
        <taxon>Moraxellaceae</taxon>
        <taxon>Acinetobacter</taxon>
    </lineage>
</organism>
<evidence type="ECO:0000313" key="2">
    <source>
        <dbReference type="EMBL" id="MDH0657690.1"/>
    </source>
</evidence>
<feature type="domain" description="DUF6998" evidence="1">
    <location>
        <begin position="12"/>
        <end position="129"/>
    </location>
</feature>
<dbReference type="InterPro" id="IPR054267">
    <property type="entry name" value="DUF6998"/>
</dbReference>
<accession>A0AA42IIC8</accession>
<reference evidence="2" key="1">
    <citation type="submission" date="2022-09" db="EMBL/GenBank/DDBJ databases">
        <title>Intensive care unit water sources are persistently colonized with multi-drug resistant bacteria and are the site of extensive horizontal gene transfer of antibiotic resistance genes.</title>
        <authorList>
            <person name="Diorio-Toth L."/>
        </authorList>
    </citation>
    <scope>NUCLEOTIDE SEQUENCE</scope>
    <source>
        <strain evidence="2">GD03851</strain>
    </source>
</reference>
<dbReference type="EMBL" id="JAOCDR010000079">
    <property type="protein sequence ID" value="MDH0657690.1"/>
    <property type="molecule type" value="Genomic_DNA"/>
</dbReference>
<name>A0AA42IIC8_ACIJO</name>
<sequence>MALSQFDIIKSLGESIEWFEKELSWGMPIAELRHLTGRIGELYVAMMTLGQLADSVNQRGYDVVSSTGQRISVKTVTTASHVDFNLKTIELVDRIIVLRINPEDLCIEVVYDLNMEQFQAKSREYKGKYILGIYNKIFLANSKINIGLNIPTETELKVENTHELLILNNIFYDGYEIKQYENAKIEVYKDGEKQPSAKEILRQIALPLNVSLNNSAGNPKNTQQLGDHVIKAIKNFRST</sequence>
<protein>
    <recommendedName>
        <fullName evidence="1">DUF6998 domain-containing protein</fullName>
    </recommendedName>
</protein>
<dbReference type="Pfam" id="PF22522">
    <property type="entry name" value="DUF6998"/>
    <property type="match status" value="1"/>
</dbReference>